<accession>A0A0C9RVM1</accession>
<dbReference type="InterPro" id="IPR002223">
    <property type="entry name" value="Kunitz_BPTI"/>
</dbReference>
<dbReference type="PROSITE" id="PS00280">
    <property type="entry name" value="BPTI_KUNITZ_1"/>
    <property type="match status" value="1"/>
</dbReference>
<sequence>MKPQIIGLLFSMLILVFAAPKRGEKNRGDCFKNTRRPGQCVKKLTRWRYDETRKLCLSFTHEGCEHPRNIFLTCQKCML</sequence>
<organism evidence="3">
    <name type="scientific">Amblyomma americanum</name>
    <name type="common">Lone star tick</name>
    <dbReference type="NCBI Taxonomy" id="6943"/>
    <lineage>
        <taxon>Eukaryota</taxon>
        <taxon>Metazoa</taxon>
        <taxon>Ecdysozoa</taxon>
        <taxon>Arthropoda</taxon>
        <taxon>Chelicerata</taxon>
        <taxon>Arachnida</taxon>
        <taxon>Acari</taxon>
        <taxon>Parasitiformes</taxon>
        <taxon>Ixodida</taxon>
        <taxon>Ixodoidea</taxon>
        <taxon>Ixodidae</taxon>
        <taxon>Amblyomminae</taxon>
        <taxon>Amblyomma</taxon>
    </lineage>
</organism>
<feature type="chain" id="PRO_5002219301" evidence="1">
    <location>
        <begin position="19"/>
        <end position="79"/>
    </location>
</feature>
<dbReference type="Pfam" id="PF00014">
    <property type="entry name" value="Kunitz_BPTI"/>
    <property type="match status" value="1"/>
</dbReference>
<dbReference type="InterPro" id="IPR020901">
    <property type="entry name" value="Prtase_inh_Kunz-CS"/>
</dbReference>
<dbReference type="InterPro" id="IPR036880">
    <property type="entry name" value="Kunitz_BPTI_sf"/>
</dbReference>
<name>A0A0C9RVM1_AMBAM</name>
<dbReference type="AlphaFoldDB" id="A0A0C9RVM1"/>
<feature type="signal peptide" evidence="1">
    <location>
        <begin position="1"/>
        <end position="18"/>
    </location>
</feature>
<dbReference type="PROSITE" id="PS50279">
    <property type="entry name" value="BPTI_KUNITZ_2"/>
    <property type="match status" value="1"/>
</dbReference>
<feature type="domain" description="BPTI/Kunitz inhibitor" evidence="2">
    <location>
        <begin position="30"/>
        <end position="79"/>
    </location>
</feature>
<proteinExistence type="evidence at transcript level"/>
<dbReference type="GO" id="GO:0004867">
    <property type="term" value="F:serine-type endopeptidase inhibitor activity"/>
    <property type="evidence" value="ECO:0007669"/>
    <property type="project" value="InterPro"/>
</dbReference>
<keyword evidence="1" id="KW-0732">Signal</keyword>
<dbReference type="EMBL" id="GBZX01001209">
    <property type="protein sequence ID" value="JAG91531.1"/>
    <property type="molecule type" value="mRNA"/>
</dbReference>
<dbReference type="SUPFAM" id="SSF57362">
    <property type="entry name" value="BPTI-like"/>
    <property type="match status" value="1"/>
</dbReference>
<dbReference type="SMART" id="SM00131">
    <property type="entry name" value="KU"/>
    <property type="match status" value="1"/>
</dbReference>
<reference evidence="3" key="1">
    <citation type="journal article" date="2015" name="PLoS ONE">
        <title>An Insight into the Sialome of the Lone Star Tick, Amblyomma americanum, with a Glimpse on Its Time Dependent Gene Expression.</title>
        <authorList>
            <person name="Karim S."/>
            <person name="Ribeiro J.M."/>
        </authorList>
    </citation>
    <scope>NUCLEOTIDE SEQUENCE</scope>
    <source>
        <tissue evidence="3">Salivary gland</tissue>
    </source>
</reference>
<evidence type="ECO:0000259" key="2">
    <source>
        <dbReference type="PROSITE" id="PS50279"/>
    </source>
</evidence>
<protein>
    <submittedName>
        <fullName evidence="3">Putative bpti/kunitz family of serine protease inhibitor</fullName>
    </submittedName>
</protein>
<dbReference type="Gene3D" id="4.10.410.10">
    <property type="entry name" value="Pancreatic trypsin inhibitor Kunitz domain"/>
    <property type="match status" value="1"/>
</dbReference>
<evidence type="ECO:0000313" key="3">
    <source>
        <dbReference type="EMBL" id="JAG91531.1"/>
    </source>
</evidence>
<evidence type="ECO:0000256" key="1">
    <source>
        <dbReference type="SAM" id="SignalP"/>
    </source>
</evidence>
<feature type="non-terminal residue" evidence="3">
    <location>
        <position position="79"/>
    </location>
</feature>